<comment type="caution">
    <text evidence="2">The sequence shown here is derived from an EMBL/GenBank/DDBJ whole genome shotgun (WGS) entry which is preliminary data.</text>
</comment>
<dbReference type="InterPro" id="IPR052022">
    <property type="entry name" value="26kDa_periplasmic_antigen"/>
</dbReference>
<dbReference type="Pfam" id="PF04402">
    <property type="entry name" value="SIMPL"/>
    <property type="match status" value="1"/>
</dbReference>
<dbReference type="FunCoup" id="A0A395JPT7">
    <property type="interactions" value="26"/>
</dbReference>
<proteinExistence type="predicted"/>
<feature type="chain" id="PRO_5017467618" evidence="1">
    <location>
        <begin position="29"/>
        <end position="243"/>
    </location>
</feature>
<name>A0A395JPT7_9GAMM</name>
<gene>
    <name evidence="2" type="ORF">DFR28_1011006</name>
</gene>
<sequence>MTKPFTKQSALMPIVALVLVASSMFGNFAIGHEGPVEDQIQVLGTGEINAEPDQVVLTVSVYAVEPDQATAKRKADSAYQAVLGQIAKYGIADADVKVTRLAMNPEYEWTDNQRQHRGERVSRTLAITVNDVSVLSDLLQALVEQGVSEVNSMQAGFQDSAAIKQRALALAVNDAKQKASFLAKQLDRSRGAALQIIEQNSDVPMFRGPEMAMSRSRDADAPPPEMLGTQAIRATIQITFRLQ</sequence>
<dbReference type="PANTHER" id="PTHR34387">
    <property type="entry name" value="SLR1258 PROTEIN"/>
    <property type="match status" value="1"/>
</dbReference>
<evidence type="ECO:0000313" key="2">
    <source>
        <dbReference type="EMBL" id="RBP53619.1"/>
    </source>
</evidence>
<evidence type="ECO:0000256" key="1">
    <source>
        <dbReference type="SAM" id="SignalP"/>
    </source>
</evidence>
<dbReference type="GO" id="GO:0006974">
    <property type="term" value="P:DNA damage response"/>
    <property type="evidence" value="ECO:0007669"/>
    <property type="project" value="TreeGrafter"/>
</dbReference>
<reference evidence="2 3" key="1">
    <citation type="submission" date="2018-06" db="EMBL/GenBank/DDBJ databases">
        <title>Genomic Encyclopedia of Type Strains, Phase IV (KMG-IV): sequencing the most valuable type-strain genomes for metagenomic binning, comparative biology and taxonomic classification.</title>
        <authorList>
            <person name="Goeker M."/>
        </authorList>
    </citation>
    <scope>NUCLEOTIDE SEQUENCE [LARGE SCALE GENOMIC DNA]</scope>
    <source>
        <strain evidence="2 3">DSM 24032</strain>
    </source>
</reference>
<feature type="signal peptide" evidence="1">
    <location>
        <begin position="1"/>
        <end position="28"/>
    </location>
</feature>
<dbReference type="Gene3D" id="3.30.70.2970">
    <property type="entry name" value="Protein of unknown function (DUF541), domain 2"/>
    <property type="match status" value="1"/>
</dbReference>
<dbReference type="RefSeq" id="WP_113953171.1">
    <property type="nucleotide sequence ID" value="NZ_QNRT01000001.1"/>
</dbReference>
<dbReference type="AlphaFoldDB" id="A0A395JPT7"/>
<dbReference type="InParanoid" id="A0A395JPT7"/>
<dbReference type="OrthoDB" id="9813144at2"/>
<dbReference type="InterPro" id="IPR007497">
    <property type="entry name" value="SIMPL/DUF541"/>
</dbReference>
<keyword evidence="1" id="KW-0732">Signal</keyword>
<dbReference type="PANTHER" id="PTHR34387:SF1">
    <property type="entry name" value="PERIPLASMIC IMMUNOGENIC PROTEIN"/>
    <property type="match status" value="1"/>
</dbReference>
<dbReference type="Gene3D" id="3.30.110.170">
    <property type="entry name" value="Protein of unknown function (DUF541), domain 1"/>
    <property type="match status" value="1"/>
</dbReference>
<organism evidence="2 3">
    <name type="scientific">Arenicella xantha</name>
    <dbReference type="NCBI Taxonomy" id="644221"/>
    <lineage>
        <taxon>Bacteria</taxon>
        <taxon>Pseudomonadati</taxon>
        <taxon>Pseudomonadota</taxon>
        <taxon>Gammaproteobacteria</taxon>
        <taxon>Arenicellales</taxon>
        <taxon>Arenicellaceae</taxon>
        <taxon>Arenicella</taxon>
    </lineage>
</organism>
<dbReference type="Proteomes" id="UP000253083">
    <property type="component" value="Unassembled WGS sequence"/>
</dbReference>
<protein>
    <submittedName>
        <fullName evidence="2">Uncharacterized protein YggE</fullName>
    </submittedName>
</protein>
<accession>A0A395JPT7</accession>
<dbReference type="EMBL" id="QNRT01000001">
    <property type="protein sequence ID" value="RBP53619.1"/>
    <property type="molecule type" value="Genomic_DNA"/>
</dbReference>
<evidence type="ECO:0000313" key="3">
    <source>
        <dbReference type="Proteomes" id="UP000253083"/>
    </source>
</evidence>
<keyword evidence="3" id="KW-1185">Reference proteome</keyword>